<feature type="region of interest" description="Disordered" evidence="10">
    <location>
        <begin position="1"/>
        <end position="140"/>
    </location>
</feature>
<sequence length="451" mass="50510">MTDLTVPSQDASKAGDTADRPTSGPNDGHSSARAKDEASNILQINRHTELLHSFMRVGTGDEEEEGRGRRKDSGQKKKRTQFRGDLSRASRREARPPTSRSPSPAGPTSFAQLTKELKLRKQQQERLANGGRRGSRVKKSKKDRFLEEVYTDKDRAAAVNMGTRDIKHSLKLKRRQDRTLALQMPEEADPSTLLALGCHELRNGDVNVAINFVKKALELNPTDKNALVARSKCYLLLGESQKALEDAETALENDKSFIRAIFQKAEALYHLGDFEHSLMYYHRGLKIRPELEEFRLGVQKAQEAIENTIGKIGAPLDSAPNSATSNASADKTPDTPSPSPDTAKSSNNGSETKQKNKTAMEKRQDSKKISRLLLGELHRDKEYLENLVKNPNIRSPNNPESSDFIIAQAEEGIKFLINRQEFWRQQRSVTDIPKPMARKKKLELAKPKVKA</sequence>
<dbReference type="Pfam" id="PF13431">
    <property type="entry name" value="TPR_17"/>
    <property type="match status" value="1"/>
</dbReference>
<reference evidence="11" key="1">
    <citation type="submission" date="2021-05" db="EMBL/GenBank/DDBJ databases">
        <authorList>
            <person name="Alioto T."/>
            <person name="Alioto T."/>
            <person name="Gomez Garrido J."/>
        </authorList>
    </citation>
    <scope>NUCLEOTIDE SEQUENCE</scope>
</reference>
<feature type="compositionally biased region" description="Basic and acidic residues" evidence="10">
    <location>
        <begin position="85"/>
        <end position="95"/>
    </location>
</feature>
<feature type="compositionally biased region" description="Low complexity" evidence="10">
    <location>
        <begin position="96"/>
        <end position="109"/>
    </location>
</feature>
<evidence type="ECO:0000256" key="8">
    <source>
        <dbReference type="ARBA" id="ARBA00034143"/>
    </source>
</evidence>
<protein>
    <recommendedName>
        <fullName evidence="7">Outer dynein arm-docking complex subunit 4</fullName>
    </recommendedName>
    <alternativeName>
        <fullName evidence="8">Tetratricopeptide repeat protein 25</fullName>
    </alternativeName>
</protein>
<feature type="compositionally biased region" description="Polar residues" evidence="10">
    <location>
        <begin position="1"/>
        <end position="11"/>
    </location>
</feature>
<dbReference type="InterPro" id="IPR011990">
    <property type="entry name" value="TPR-like_helical_dom_sf"/>
</dbReference>
<dbReference type="Pfam" id="PF13181">
    <property type="entry name" value="TPR_8"/>
    <property type="match status" value="1"/>
</dbReference>
<evidence type="ECO:0000256" key="10">
    <source>
        <dbReference type="SAM" id="MobiDB-lite"/>
    </source>
</evidence>
<evidence type="ECO:0000256" key="5">
    <source>
        <dbReference type="ARBA" id="ARBA00023212"/>
    </source>
</evidence>
<comment type="subcellular location">
    <subcellularLocation>
        <location evidence="1">Cytoplasm</location>
        <location evidence="1">Cytoskeleton</location>
        <location evidence="1">Cilium axoneme</location>
    </subcellularLocation>
</comment>
<keyword evidence="3" id="KW-0677">Repeat</keyword>
<feature type="compositionally biased region" description="Low complexity" evidence="10">
    <location>
        <begin position="318"/>
        <end position="330"/>
    </location>
</feature>
<dbReference type="InterPro" id="IPR040111">
    <property type="entry name" value="ODAD4"/>
</dbReference>
<feature type="compositionally biased region" description="Basic and acidic residues" evidence="10">
    <location>
        <begin position="352"/>
        <end position="368"/>
    </location>
</feature>
<evidence type="ECO:0000256" key="4">
    <source>
        <dbReference type="ARBA" id="ARBA00022803"/>
    </source>
</evidence>
<dbReference type="SMART" id="SM00028">
    <property type="entry name" value="TPR"/>
    <property type="match status" value="3"/>
</dbReference>
<dbReference type="PANTHER" id="PTHR23040:SF1">
    <property type="entry name" value="OUTER DYNEIN ARM-DOCKING COMPLEX SUBUNIT 4"/>
    <property type="match status" value="1"/>
</dbReference>
<name>A0A8D8QAN5_9HEMI</name>
<accession>A0A8D8QAN5</accession>
<dbReference type="PANTHER" id="PTHR23040">
    <property type="match status" value="1"/>
</dbReference>
<feature type="compositionally biased region" description="Basic and acidic residues" evidence="10">
    <location>
        <begin position="115"/>
        <end position="124"/>
    </location>
</feature>
<feature type="region of interest" description="Disordered" evidence="10">
    <location>
        <begin position="312"/>
        <end position="371"/>
    </location>
</feature>
<dbReference type="PROSITE" id="PS50005">
    <property type="entry name" value="TPR"/>
    <property type="match status" value="2"/>
</dbReference>
<evidence type="ECO:0000256" key="3">
    <source>
        <dbReference type="ARBA" id="ARBA00022737"/>
    </source>
</evidence>
<dbReference type="EMBL" id="HBUF01067651">
    <property type="protein sequence ID" value="CAG6628240.1"/>
    <property type="molecule type" value="Transcribed_RNA"/>
</dbReference>
<proteinExistence type="predicted"/>
<keyword evidence="5" id="KW-0206">Cytoskeleton</keyword>
<dbReference type="InterPro" id="IPR019734">
    <property type="entry name" value="TPR_rpt"/>
</dbReference>
<evidence type="ECO:0000256" key="1">
    <source>
        <dbReference type="ARBA" id="ARBA00004430"/>
    </source>
</evidence>
<keyword evidence="4 9" id="KW-0802">TPR repeat</keyword>
<organism evidence="11">
    <name type="scientific">Cacopsylla melanoneura</name>
    <dbReference type="NCBI Taxonomy" id="428564"/>
    <lineage>
        <taxon>Eukaryota</taxon>
        <taxon>Metazoa</taxon>
        <taxon>Ecdysozoa</taxon>
        <taxon>Arthropoda</taxon>
        <taxon>Hexapoda</taxon>
        <taxon>Insecta</taxon>
        <taxon>Pterygota</taxon>
        <taxon>Neoptera</taxon>
        <taxon>Paraneoptera</taxon>
        <taxon>Hemiptera</taxon>
        <taxon>Sternorrhyncha</taxon>
        <taxon>Psylloidea</taxon>
        <taxon>Psyllidae</taxon>
        <taxon>Psyllinae</taxon>
        <taxon>Cacopsylla</taxon>
    </lineage>
</organism>
<dbReference type="Gene3D" id="1.25.40.10">
    <property type="entry name" value="Tetratricopeptide repeat domain"/>
    <property type="match status" value="1"/>
</dbReference>
<dbReference type="SUPFAM" id="SSF48452">
    <property type="entry name" value="TPR-like"/>
    <property type="match status" value="1"/>
</dbReference>
<evidence type="ECO:0000256" key="7">
    <source>
        <dbReference type="ARBA" id="ARBA00034139"/>
    </source>
</evidence>
<evidence type="ECO:0000256" key="2">
    <source>
        <dbReference type="ARBA" id="ARBA00022490"/>
    </source>
</evidence>
<evidence type="ECO:0000313" key="11">
    <source>
        <dbReference type="EMBL" id="CAG6628240.1"/>
    </source>
</evidence>
<keyword evidence="6" id="KW-0966">Cell projection</keyword>
<feature type="repeat" description="TPR" evidence="9">
    <location>
        <begin position="258"/>
        <end position="291"/>
    </location>
</feature>
<feature type="repeat" description="TPR" evidence="9">
    <location>
        <begin position="190"/>
        <end position="223"/>
    </location>
</feature>
<evidence type="ECO:0000256" key="9">
    <source>
        <dbReference type="PROSITE-ProRule" id="PRU00339"/>
    </source>
</evidence>
<keyword evidence="2" id="KW-0963">Cytoplasm</keyword>
<dbReference type="GO" id="GO:0005930">
    <property type="term" value="C:axoneme"/>
    <property type="evidence" value="ECO:0007669"/>
    <property type="project" value="UniProtKB-SubCell"/>
</dbReference>
<dbReference type="AlphaFoldDB" id="A0A8D8QAN5"/>
<evidence type="ECO:0000256" key="6">
    <source>
        <dbReference type="ARBA" id="ARBA00023273"/>
    </source>
</evidence>